<dbReference type="EMBL" id="WBJZ01000011">
    <property type="protein sequence ID" value="KAB1656759.1"/>
    <property type="molecule type" value="Genomic_DNA"/>
</dbReference>
<feature type="transmembrane region" description="Helical" evidence="1">
    <location>
        <begin position="39"/>
        <end position="57"/>
    </location>
</feature>
<proteinExistence type="predicted"/>
<reference evidence="2 3" key="1">
    <citation type="submission" date="2019-09" db="EMBL/GenBank/DDBJ databases">
        <title>Phylogeny of genus Pseudoclavibacter and closely related genus.</title>
        <authorList>
            <person name="Li Y."/>
        </authorList>
    </citation>
    <scope>NUCLEOTIDE SEQUENCE [LARGE SCALE GENOMIC DNA]</scope>
    <source>
        <strain evidence="2 3">DSM 23821</strain>
    </source>
</reference>
<comment type="caution">
    <text evidence="2">The sequence shown here is derived from an EMBL/GenBank/DDBJ whole genome shotgun (WGS) entry which is preliminary data.</text>
</comment>
<dbReference type="RefSeq" id="WP_158040772.1">
    <property type="nucleotide sequence ID" value="NZ_JACCFV010000001.1"/>
</dbReference>
<accession>A0A7J5BRX6</accession>
<sequence length="98" mass="10018">MISTLATLYTVGLLVVDAINVLGGEPLADVVARDGLMPIVLHFGITLASVGPTFRALSARRREPDQPGYALAALALIGGSLVLLVIAAAAGLVLRSIV</sequence>
<evidence type="ECO:0000256" key="1">
    <source>
        <dbReference type="SAM" id="Phobius"/>
    </source>
</evidence>
<dbReference type="AlphaFoldDB" id="A0A7J5BRX6"/>
<keyword evidence="1" id="KW-0472">Membrane</keyword>
<dbReference type="Proteomes" id="UP000467240">
    <property type="component" value="Unassembled WGS sequence"/>
</dbReference>
<protein>
    <submittedName>
        <fullName evidence="2">Uncharacterized protein</fullName>
    </submittedName>
</protein>
<gene>
    <name evidence="2" type="ORF">F8O01_10300</name>
</gene>
<keyword evidence="1" id="KW-0812">Transmembrane</keyword>
<keyword evidence="3" id="KW-1185">Reference proteome</keyword>
<keyword evidence="1" id="KW-1133">Transmembrane helix</keyword>
<name>A0A7J5BRX6_9MICO</name>
<evidence type="ECO:0000313" key="3">
    <source>
        <dbReference type="Proteomes" id="UP000467240"/>
    </source>
</evidence>
<feature type="transmembrane region" description="Helical" evidence="1">
    <location>
        <begin position="69"/>
        <end position="94"/>
    </location>
</feature>
<evidence type="ECO:0000313" key="2">
    <source>
        <dbReference type="EMBL" id="KAB1656759.1"/>
    </source>
</evidence>
<organism evidence="2 3">
    <name type="scientific">Pseudoclavibacter chungangensis</name>
    <dbReference type="NCBI Taxonomy" id="587635"/>
    <lineage>
        <taxon>Bacteria</taxon>
        <taxon>Bacillati</taxon>
        <taxon>Actinomycetota</taxon>
        <taxon>Actinomycetes</taxon>
        <taxon>Micrococcales</taxon>
        <taxon>Microbacteriaceae</taxon>
        <taxon>Pseudoclavibacter</taxon>
    </lineage>
</organism>